<gene>
    <name evidence="2" type="ORF">WCD74_02000</name>
</gene>
<evidence type="ECO:0000256" key="1">
    <source>
        <dbReference type="SAM" id="Coils"/>
    </source>
</evidence>
<feature type="coiled-coil region" evidence="1">
    <location>
        <begin position="314"/>
        <end position="376"/>
    </location>
</feature>
<keyword evidence="3" id="KW-1185">Reference proteome</keyword>
<dbReference type="Proteomes" id="UP001385809">
    <property type="component" value="Unassembled WGS sequence"/>
</dbReference>
<name>A0ABU8MIQ3_9PSEU</name>
<organism evidence="2 3">
    <name type="scientific">Actinomycetospora aurantiaca</name>
    <dbReference type="NCBI Taxonomy" id="3129233"/>
    <lineage>
        <taxon>Bacteria</taxon>
        <taxon>Bacillati</taxon>
        <taxon>Actinomycetota</taxon>
        <taxon>Actinomycetes</taxon>
        <taxon>Pseudonocardiales</taxon>
        <taxon>Pseudonocardiaceae</taxon>
        <taxon>Actinomycetospora</taxon>
    </lineage>
</organism>
<evidence type="ECO:0000313" key="2">
    <source>
        <dbReference type="EMBL" id="MEJ2866520.1"/>
    </source>
</evidence>
<reference evidence="2 3" key="1">
    <citation type="submission" date="2024-03" db="EMBL/GenBank/DDBJ databases">
        <title>Actinomycetospora sp. OC33-EN08, a novel actinomycete isolated from wild orchid (Aerides multiflora).</title>
        <authorList>
            <person name="Suriyachadkun C."/>
        </authorList>
    </citation>
    <scope>NUCLEOTIDE SEQUENCE [LARGE SCALE GENOMIC DNA]</scope>
    <source>
        <strain evidence="2 3">OC33-EN08</strain>
    </source>
</reference>
<dbReference type="RefSeq" id="WP_337693141.1">
    <property type="nucleotide sequence ID" value="NZ_JBBEGN010000001.1"/>
</dbReference>
<protein>
    <submittedName>
        <fullName evidence="2">Uncharacterized protein</fullName>
    </submittedName>
</protein>
<evidence type="ECO:0000313" key="3">
    <source>
        <dbReference type="Proteomes" id="UP001385809"/>
    </source>
</evidence>
<keyword evidence="1" id="KW-0175">Coiled coil</keyword>
<dbReference type="EMBL" id="JBBEGN010000001">
    <property type="protein sequence ID" value="MEJ2866520.1"/>
    <property type="molecule type" value="Genomic_DNA"/>
</dbReference>
<proteinExistence type="predicted"/>
<sequence length="539" mass="59344">MGTLYRAIWSSDDPAAVELADDAFTRWAERAAERDHRPLAPDGRIRTSKQDRYTLRRDVHRDPTDTKITAIVRAVFIANRRDGIRWTTTLRAWSGGTVEHEGAAAWVWVDVDASSHHPNEPIVPRPPIFVSELLTSTKATRHGVVLRSAPMRYRGHDGAEELADLVTHADRDVPVVVLADLGDDVPVDDGRVLDAVVRRTVRDVAGLAPVAVIDPDGGSALAGALGEDSPISPGGLRVYLPGFDPAADATADDATADRRLDVRADRYWTKPGLAGRIVAGLVAPASTGRRPPDSYDRARAHLDAQAPAEVGATLEKATARIADLEQDLADERSLSEGVIQEYGDLEHEVASLRDQLRALTADLARLRGERADAGLEDLDVAPVHARDCSDAAALARKHLGDHLEFPTTAGVDLELLDRQSAGAAWGEQAWRALRALAWYARARIRDGVEADFFQWCWNSGHPMAWPANPRKLAMRESKSVMDRWPDTRTFDVDGEPRVVESHIKISSAGLAPRIYFTWVERTRKVHVVYFGRHLRNTMT</sequence>
<comment type="caution">
    <text evidence="2">The sequence shown here is derived from an EMBL/GenBank/DDBJ whole genome shotgun (WGS) entry which is preliminary data.</text>
</comment>
<accession>A0ABU8MIQ3</accession>